<keyword evidence="2" id="KW-0378">Hydrolase</keyword>
<name>A0ABQ5YL36_9NEIS</name>
<accession>A0ABQ5YL36</accession>
<reference evidence="3" key="1">
    <citation type="journal article" date="2019" name="Int. J. Syst. Evol. Microbiol.">
        <title>The Global Catalogue of Microorganisms (GCM) 10K type strain sequencing project: providing services to taxonomists for standard genome sequencing and annotation.</title>
        <authorList>
            <consortium name="The Broad Institute Genomics Platform"/>
            <consortium name="The Broad Institute Genome Sequencing Center for Infectious Disease"/>
            <person name="Wu L."/>
            <person name="Ma J."/>
        </authorList>
    </citation>
    <scope>NUCLEOTIDE SEQUENCE [LARGE SCALE GENOMIC DNA]</scope>
    <source>
        <strain evidence="3">NBRC 110044</strain>
    </source>
</reference>
<keyword evidence="3" id="KW-1185">Reference proteome</keyword>
<dbReference type="InterPro" id="IPR001279">
    <property type="entry name" value="Metallo-B-lactamas"/>
</dbReference>
<evidence type="ECO:0000259" key="1">
    <source>
        <dbReference type="Pfam" id="PF12706"/>
    </source>
</evidence>
<evidence type="ECO:0000313" key="2">
    <source>
        <dbReference type="EMBL" id="GLR14393.1"/>
    </source>
</evidence>
<dbReference type="CDD" id="cd07715">
    <property type="entry name" value="TaR3-like_MBL-fold"/>
    <property type="match status" value="1"/>
</dbReference>
<gene>
    <name evidence="2" type="ORF">GCM10007907_31830</name>
</gene>
<dbReference type="InterPro" id="IPR036866">
    <property type="entry name" value="RibonucZ/Hydroxyglut_hydro"/>
</dbReference>
<dbReference type="RefSeq" id="WP_284197466.1">
    <property type="nucleotide sequence ID" value="NZ_BSOG01000004.1"/>
</dbReference>
<dbReference type="SUPFAM" id="SSF56281">
    <property type="entry name" value="Metallo-hydrolase/oxidoreductase"/>
    <property type="match status" value="1"/>
</dbReference>
<sequence>MKVRFWGTRGSIPVSMTAQAVRAKLITALSGAAGVDLSSHEQVVSYVDRLDFATAGCFGGHSSCVQLETGGSEHIILDMGSGARPLAGHYLGQHGGKPQTYHVFMSHLHWDHIMGFPFFTPAYIPGNQLIIHSCHSEAEFAFRRQQAEPSFPVDFSLLRADIRFDVMEPGHDYAVAGLTVSAKKQRHGGDSYGWRFDDGKAVVVYTTDSEHDVGDLAERAAFADFFRQADLVIFDAMYSLAAAISVKEDWGHSSNIVGVELCQLAQAKRLCLFHHEPAYDDLQIAQILNETRRFEELTREGAPLEILSAWDGLEVVL</sequence>
<dbReference type="Gene3D" id="3.60.15.10">
    <property type="entry name" value="Ribonuclease Z/Hydroxyacylglutathione hydrolase-like"/>
    <property type="match status" value="1"/>
</dbReference>
<dbReference type="EMBL" id="BSOG01000004">
    <property type="protein sequence ID" value="GLR14393.1"/>
    <property type="molecule type" value="Genomic_DNA"/>
</dbReference>
<organism evidence="2 3">
    <name type="scientific">Chitinimonas prasina</name>
    <dbReference type="NCBI Taxonomy" id="1434937"/>
    <lineage>
        <taxon>Bacteria</taxon>
        <taxon>Pseudomonadati</taxon>
        <taxon>Pseudomonadota</taxon>
        <taxon>Betaproteobacteria</taxon>
        <taxon>Neisseriales</taxon>
        <taxon>Chitinibacteraceae</taxon>
        <taxon>Chitinimonas</taxon>
    </lineage>
</organism>
<dbReference type="GO" id="GO:0016787">
    <property type="term" value="F:hydrolase activity"/>
    <property type="evidence" value="ECO:0007669"/>
    <property type="project" value="UniProtKB-KW"/>
</dbReference>
<evidence type="ECO:0000313" key="3">
    <source>
        <dbReference type="Proteomes" id="UP001156706"/>
    </source>
</evidence>
<dbReference type="Proteomes" id="UP001156706">
    <property type="component" value="Unassembled WGS sequence"/>
</dbReference>
<comment type="caution">
    <text evidence="2">The sequence shown here is derived from an EMBL/GenBank/DDBJ whole genome shotgun (WGS) entry which is preliminary data.</text>
</comment>
<dbReference type="Pfam" id="PF12706">
    <property type="entry name" value="Lactamase_B_2"/>
    <property type="match status" value="1"/>
</dbReference>
<proteinExistence type="predicted"/>
<dbReference type="PANTHER" id="PTHR42663:SF4">
    <property type="entry name" value="SLL1036 PROTEIN"/>
    <property type="match status" value="1"/>
</dbReference>
<dbReference type="PANTHER" id="PTHR42663">
    <property type="entry name" value="HYDROLASE C777.06C-RELATED-RELATED"/>
    <property type="match status" value="1"/>
</dbReference>
<protein>
    <submittedName>
        <fullName evidence="2">Hydrolase</fullName>
    </submittedName>
</protein>
<feature type="domain" description="Metallo-beta-lactamase" evidence="1">
    <location>
        <begin position="101"/>
        <end position="275"/>
    </location>
</feature>